<dbReference type="Proteomes" id="UP000323274">
    <property type="component" value="Unassembled WGS sequence"/>
</dbReference>
<name>A0A5A5TZ10_LEUCI</name>
<dbReference type="RefSeq" id="WP_004900181.1">
    <property type="nucleotide sequence ID" value="NZ_BJJW01000001.1"/>
</dbReference>
<evidence type="ECO:0000313" key="2">
    <source>
        <dbReference type="Proteomes" id="UP000323274"/>
    </source>
</evidence>
<sequence>MKETFNLIEEITRLDGSIYYELGNIPHNGRAEYAAEHGYIKSVRILKINIPRSSYVEQLENYINANYQLLPLEYDGWEEWQRTPEMAEAMTQILLENKLG</sequence>
<accession>A0A5A5TZ10</accession>
<organism evidence="1 2">
    <name type="scientific">Leuconostoc citreum</name>
    <dbReference type="NCBI Taxonomy" id="33964"/>
    <lineage>
        <taxon>Bacteria</taxon>
        <taxon>Bacillati</taxon>
        <taxon>Bacillota</taxon>
        <taxon>Bacilli</taxon>
        <taxon>Lactobacillales</taxon>
        <taxon>Lactobacillaceae</taxon>
        <taxon>Leuconostoc</taxon>
    </lineage>
</organism>
<dbReference type="EMBL" id="BJJW01000001">
    <property type="protein sequence ID" value="GDZ82793.1"/>
    <property type="molecule type" value="Genomic_DNA"/>
</dbReference>
<dbReference type="GeneID" id="61102732"/>
<reference evidence="1 2" key="1">
    <citation type="submission" date="2019-04" db="EMBL/GenBank/DDBJ databases">
        <title>A pseudo-fructophilic Leuconostoc citreum strain F192-5 isolated from peel of satsuma mandarin: the first report for isolation and characterization of strain-dependent fructophilic-like characteristics.</title>
        <authorList>
            <person name="Maeno S."/>
            <person name="Tanizawa Y."/>
            <person name="Kajikawa A."/>
            <person name="Kanesaki Y."/>
            <person name="Kubota E."/>
            <person name="Arita M."/>
            <person name="Leon D."/>
            <person name="Endo A."/>
        </authorList>
    </citation>
    <scope>NUCLEOTIDE SEQUENCE [LARGE SCALE GENOMIC DNA]</scope>
    <source>
        <strain evidence="1 2">F192-5</strain>
    </source>
</reference>
<protein>
    <submittedName>
        <fullName evidence="1">Uncharacterized protein</fullName>
    </submittedName>
</protein>
<dbReference type="OMA" id="LPLEYDG"/>
<gene>
    <name evidence="1" type="ORF">LCIT_00350</name>
</gene>
<comment type="caution">
    <text evidence="1">The sequence shown here is derived from an EMBL/GenBank/DDBJ whole genome shotgun (WGS) entry which is preliminary data.</text>
</comment>
<proteinExistence type="predicted"/>
<evidence type="ECO:0000313" key="1">
    <source>
        <dbReference type="EMBL" id="GDZ82793.1"/>
    </source>
</evidence>
<dbReference type="AlphaFoldDB" id="A0A5A5TZ10"/>